<name>A0A2I1H7U9_9GLOM</name>
<evidence type="ECO:0008006" key="4">
    <source>
        <dbReference type="Google" id="ProtNLM"/>
    </source>
</evidence>
<reference evidence="2 3" key="1">
    <citation type="submission" date="2015-10" db="EMBL/GenBank/DDBJ databases">
        <title>Genome analyses suggest a sexual origin of heterokaryosis in a supposedly ancient asexual fungus.</title>
        <authorList>
            <person name="Ropars J."/>
            <person name="Sedzielewska K."/>
            <person name="Noel J."/>
            <person name="Charron P."/>
            <person name="Farinelli L."/>
            <person name="Marton T."/>
            <person name="Kruger M."/>
            <person name="Pelin A."/>
            <person name="Brachmann A."/>
            <person name="Corradi N."/>
        </authorList>
    </citation>
    <scope>NUCLEOTIDE SEQUENCE [LARGE SCALE GENOMIC DNA]</scope>
    <source>
        <strain evidence="2 3">A4</strain>
    </source>
</reference>
<sequence length="1467" mass="165649">MDLKRMNIVPKTSKTPSWFTHLTNTPNLSSFLPHPILPTPYPPPLLTLQGVALATIDEQSHIKARNRYYWIAGLDGSDTMIFGRVFYTVDVHGTCIVYFSHWVNSSSDRLKISPCQGCSLHDDSIEDGPLQVRSVGSKLSHRSCLTFLPSYRCLQLFHMSSRIDSTCNNINLFLSPFLLCSFFKILLGYSCVRIPELFLVDSSSLSLPTEAIVSTELPGAPSTFNPELHVTMEQHIYLHAKSSVPKPMSSNDIICGWVQQDDDLILSSGTFSWTNGPISPQSTELGFILRTLQLLPRNSSVHIYSVRPYESIFSSFQRSSSERRIRFPYYVLWIAISICIHDSQINCRFHTVADVSVDAYLSRCLTLSGLPSVDDPNPSFMTLLEFPSLRRLSINLLCTGVPLVMDPVHFWHNISDMHEFFSILSLSRFAPLRSSYSSVDWQFTFDLIKDTLYHRLDVSRISTLYRFRLQLWFDELPLMSQLRFRYPGLYADDSLCPNCGIFMETLDHFFTCLPDSLSIIDQASPPASEWSSLEIFWTHSAIIRGTNWLNNLSDFLKSRTVLVRFKLLSSLRTYKTMTTPRVPSVINSDVLLLPHPDISAPAGDRPLSPSNDASAPNKRTRTVSSDDMEVETTTTTTTTSGPASGLVSTVPSGLPVNKVTVLAQPQTQTINVSLDSSMHAHPLPASTVPPNNDKGKSVAFDIPARQPSSDGNAAAIKSSPSRFHAAAYLHDAPVAFKEKFTTNRTISKARCEGSGDNKRILVYFFVQDDHSACIQSPCADLLDLVFTPYSPAEARRSDEEKSLFVTDIPLFLNETQIRQAFSRYGTVENSLRVCPASYLKSQRDSRREHVAILAGIPKNIKEADLFEIASQVNAKAINIPLSYNSYKPKPYAYFNFASFKNLEAAKELTIAFRGKGLSWHSPNEAHELYHVCGRHGCSPSKCSPRPAKKTNDRLNKLYTRFNAGPKRGRSDSRQARSSSGSRVEALEYSISDYNYRIGELEAMMNYDDSSPHQEDSSYQPDSHTQQDCGWDNEPYHNGNDNSFSLIQQGSNPSLMDKSPDVSFSTLDLKSALSQRHVPLPVRVNYGNPPNDTHLRQEILSIFSTHKDITNQLGSTLNVRSLVHASKQFNLFSLLLSYQLHGLILTETNLQSPSHKYVCEPYLSQYNYHKWFSFSSSANHHAGVGILLHSCLAIDIRAPSYLKQRSRYRTVYNFHAALPDQKVLFTSEVDEGLKSNQISDMNNNLNRTWHRFKTALLNAARSTFLKQVISLNKTKKTPAELQPYQHISHKLDYYIRSLYGIFTISELYGSWNRFYPSFCPIFLELFSDRMDLINQFPVPTSLYSEFISSNLPFKTYLNNFKGLLRPVQRLISAKLKLEFNNYKNNAMKSAIAERNANFYEDKGKFICSSLNREKRSIVLDRVLVTNIPGNPQLLIAPDDIHAAAVKHFQNVVGPSRSPFKSLHELPER</sequence>
<dbReference type="VEuPathDB" id="FungiDB:RhiirA1_474091"/>
<dbReference type="EMBL" id="LLXI01001730">
    <property type="protein sequence ID" value="PKY54937.1"/>
    <property type="molecule type" value="Genomic_DNA"/>
</dbReference>
<protein>
    <recommendedName>
        <fullName evidence="4">RRM domain-containing protein</fullName>
    </recommendedName>
</protein>
<dbReference type="VEuPathDB" id="FungiDB:FUN_004822"/>
<evidence type="ECO:0000313" key="2">
    <source>
        <dbReference type="EMBL" id="PKY54937.1"/>
    </source>
</evidence>
<dbReference type="Gene3D" id="3.30.70.330">
    <property type="match status" value="1"/>
</dbReference>
<dbReference type="InterPro" id="IPR012677">
    <property type="entry name" value="Nucleotide-bd_a/b_plait_sf"/>
</dbReference>
<evidence type="ECO:0000313" key="3">
    <source>
        <dbReference type="Proteomes" id="UP000234323"/>
    </source>
</evidence>
<comment type="caution">
    <text evidence="2">The sequence shown here is derived from an EMBL/GenBank/DDBJ whole genome shotgun (WGS) entry which is preliminary data.</text>
</comment>
<dbReference type="VEuPathDB" id="FungiDB:RhiirA1_467699"/>
<dbReference type="VEuPathDB" id="FungiDB:RhiirA1_543378"/>
<dbReference type="VEuPathDB" id="FungiDB:RhiirFUN_017353"/>
<dbReference type="Proteomes" id="UP000234323">
    <property type="component" value="Unassembled WGS sequence"/>
</dbReference>
<feature type="region of interest" description="Disordered" evidence="1">
    <location>
        <begin position="597"/>
        <end position="647"/>
    </location>
</feature>
<dbReference type="VEuPathDB" id="FungiDB:FUN_013224"/>
<evidence type="ECO:0000256" key="1">
    <source>
        <dbReference type="SAM" id="MobiDB-lite"/>
    </source>
</evidence>
<feature type="region of interest" description="Disordered" evidence="1">
    <location>
        <begin position="1006"/>
        <end position="1034"/>
    </location>
</feature>
<organism evidence="2 3">
    <name type="scientific">Rhizophagus irregularis</name>
    <dbReference type="NCBI Taxonomy" id="588596"/>
    <lineage>
        <taxon>Eukaryota</taxon>
        <taxon>Fungi</taxon>
        <taxon>Fungi incertae sedis</taxon>
        <taxon>Mucoromycota</taxon>
        <taxon>Glomeromycotina</taxon>
        <taxon>Glomeromycetes</taxon>
        <taxon>Glomerales</taxon>
        <taxon>Glomeraceae</taxon>
        <taxon>Rhizophagus</taxon>
    </lineage>
</organism>
<feature type="region of interest" description="Disordered" evidence="1">
    <location>
        <begin position="959"/>
        <end position="981"/>
    </location>
</feature>
<dbReference type="CDD" id="cd00590">
    <property type="entry name" value="RRM_SF"/>
    <property type="match status" value="1"/>
</dbReference>
<feature type="compositionally biased region" description="Polar residues" evidence="1">
    <location>
        <begin position="1016"/>
        <end position="1027"/>
    </location>
</feature>
<proteinExistence type="predicted"/>
<gene>
    <name evidence="2" type="ORF">RhiirA4_427137</name>
</gene>
<dbReference type="VEuPathDB" id="FungiDB:RhiirFUN_020244"/>
<keyword evidence="3" id="KW-1185">Reference proteome</keyword>
<dbReference type="VEuPathDB" id="FungiDB:RhiirFUN_004522"/>
<accession>A0A2I1H7U9</accession>